<dbReference type="AlphaFoldDB" id="A0A840W8Z6"/>
<keyword evidence="3" id="KW-1185">Reference proteome</keyword>
<keyword evidence="1" id="KW-0472">Membrane</keyword>
<accession>A0A840W8Z6</accession>
<keyword evidence="1" id="KW-0812">Transmembrane</keyword>
<keyword evidence="1" id="KW-1133">Transmembrane helix</keyword>
<dbReference type="Proteomes" id="UP000579647">
    <property type="component" value="Unassembled WGS sequence"/>
</dbReference>
<dbReference type="EMBL" id="JACHDO010000001">
    <property type="protein sequence ID" value="MBB5493530.1"/>
    <property type="molecule type" value="Genomic_DNA"/>
</dbReference>
<proteinExistence type="predicted"/>
<organism evidence="2 3">
    <name type="scientific">Nocardiopsis metallicus</name>
    <dbReference type="NCBI Taxonomy" id="179819"/>
    <lineage>
        <taxon>Bacteria</taxon>
        <taxon>Bacillati</taxon>
        <taxon>Actinomycetota</taxon>
        <taxon>Actinomycetes</taxon>
        <taxon>Streptosporangiales</taxon>
        <taxon>Nocardiopsidaceae</taxon>
        <taxon>Nocardiopsis</taxon>
    </lineage>
</organism>
<sequence>MSESFENETKSTELAPALELEMQELEAMEAPGWATVSGVSVGISIVSVAWSIT</sequence>
<name>A0A840W8Z6_9ACTN</name>
<evidence type="ECO:0000313" key="2">
    <source>
        <dbReference type="EMBL" id="MBB5493530.1"/>
    </source>
</evidence>
<protein>
    <submittedName>
        <fullName evidence="2">Uncharacterized protein</fullName>
    </submittedName>
</protein>
<evidence type="ECO:0000313" key="3">
    <source>
        <dbReference type="Proteomes" id="UP000579647"/>
    </source>
</evidence>
<gene>
    <name evidence="2" type="ORF">HNR07_004667</name>
</gene>
<evidence type="ECO:0000256" key="1">
    <source>
        <dbReference type="SAM" id="Phobius"/>
    </source>
</evidence>
<dbReference type="NCBIfam" id="NF041808">
    <property type="entry name" value="daptide_123"/>
    <property type="match status" value="1"/>
</dbReference>
<reference evidence="2 3" key="1">
    <citation type="submission" date="2020-08" db="EMBL/GenBank/DDBJ databases">
        <title>Sequencing the genomes of 1000 actinobacteria strains.</title>
        <authorList>
            <person name="Klenk H.-P."/>
        </authorList>
    </citation>
    <scope>NUCLEOTIDE SEQUENCE [LARGE SCALE GENOMIC DNA]</scope>
    <source>
        <strain evidence="2 3">DSM 44598</strain>
    </source>
</reference>
<feature type="transmembrane region" description="Helical" evidence="1">
    <location>
        <begin position="32"/>
        <end position="52"/>
    </location>
</feature>
<dbReference type="RefSeq" id="WP_184366722.1">
    <property type="nucleotide sequence ID" value="NZ_BAAAKM010000055.1"/>
</dbReference>
<comment type="caution">
    <text evidence="2">The sequence shown here is derived from an EMBL/GenBank/DDBJ whole genome shotgun (WGS) entry which is preliminary data.</text>
</comment>